<proteinExistence type="predicted"/>
<organism evidence="2 3">
    <name type="scientific">Schaalia georgiae F0490</name>
    <dbReference type="NCBI Taxonomy" id="1125717"/>
    <lineage>
        <taxon>Bacteria</taxon>
        <taxon>Bacillati</taxon>
        <taxon>Actinomycetota</taxon>
        <taxon>Actinomycetes</taxon>
        <taxon>Actinomycetales</taxon>
        <taxon>Actinomycetaceae</taxon>
        <taxon>Schaalia</taxon>
    </lineage>
</organism>
<name>J1HLL5_9ACTO</name>
<comment type="caution">
    <text evidence="2">The sequence shown here is derived from an EMBL/GenBank/DDBJ whole genome shotgun (WGS) entry which is preliminary data.</text>
</comment>
<dbReference type="PATRIC" id="fig|1125717.3.peg.874"/>
<dbReference type="EMBL" id="AKFS01000133">
    <property type="protein sequence ID" value="EJF46458.1"/>
    <property type="molecule type" value="Genomic_DNA"/>
</dbReference>
<reference evidence="2 3" key="1">
    <citation type="submission" date="2012-05" db="EMBL/GenBank/DDBJ databases">
        <authorList>
            <person name="Harkins D.M."/>
            <person name="Madupu R."/>
            <person name="Durkin A.S."/>
            <person name="Torralba M."/>
            <person name="Methe B."/>
            <person name="Sutton G.G."/>
            <person name="Nelson K.E."/>
        </authorList>
    </citation>
    <scope>NUCLEOTIDE SEQUENCE [LARGE SCALE GENOMIC DNA]</scope>
    <source>
        <strain evidence="2 3">F0490</strain>
    </source>
</reference>
<gene>
    <name evidence="2" type="ORF">HMPREF1317_2252</name>
</gene>
<feature type="compositionally biased region" description="Low complexity" evidence="1">
    <location>
        <begin position="116"/>
        <end position="128"/>
    </location>
</feature>
<dbReference type="AlphaFoldDB" id="J1HLL5"/>
<evidence type="ECO:0000313" key="3">
    <source>
        <dbReference type="Proteomes" id="UP000004578"/>
    </source>
</evidence>
<protein>
    <submittedName>
        <fullName evidence="2">Uncharacterized protein</fullName>
    </submittedName>
</protein>
<keyword evidence="3" id="KW-1185">Reference proteome</keyword>
<accession>J1HLL5</accession>
<feature type="compositionally biased region" description="Basic and acidic residues" evidence="1">
    <location>
        <begin position="20"/>
        <end position="41"/>
    </location>
</feature>
<evidence type="ECO:0000313" key="2">
    <source>
        <dbReference type="EMBL" id="EJF46458.1"/>
    </source>
</evidence>
<dbReference type="Proteomes" id="UP000004578">
    <property type="component" value="Unassembled WGS sequence"/>
</dbReference>
<sequence>MSFIPFSLPEWMYPEYHAAKREEQRRREAAERGESEDRDPFLDDNGVYTSQLGNVPIDIPEAFGLPSTADPCSLQAAPSADGLSPLQGAPETGAPTLHGPDATAGSDTSTAPHAGTANAFDITAATAALPRTGAPTSYGIRPARASRTRRGHGGAATTPTGTQEDPNGDA</sequence>
<feature type="region of interest" description="Disordered" evidence="1">
    <location>
        <begin position="20"/>
        <end position="170"/>
    </location>
</feature>
<evidence type="ECO:0000256" key="1">
    <source>
        <dbReference type="SAM" id="MobiDB-lite"/>
    </source>
</evidence>